<name>A0A2N9IXM0_FAGSY</name>
<dbReference type="EMBL" id="OIVN01006254">
    <property type="protein sequence ID" value="SPD29010.1"/>
    <property type="molecule type" value="Genomic_DNA"/>
</dbReference>
<accession>A0A2N9IXM0</accession>
<protein>
    <submittedName>
        <fullName evidence="2">Uncharacterized protein</fullName>
    </submittedName>
</protein>
<feature type="region of interest" description="Disordered" evidence="1">
    <location>
        <begin position="96"/>
        <end position="185"/>
    </location>
</feature>
<feature type="compositionally biased region" description="Gly residues" evidence="1">
    <location>
        <begin position="96"/>
        <end position="113"/>
    </location>
</feature>
<feature type="compositionally biased region" description="Gly residues" evidence="1">
    <location>
        <begin position="143"/>
        <end position="173"/>
    </location>
</feature>
<organism evidence="2">
    <name type="scientific">Fagus sylvatica</name>
    <name type="common">Beechnut</name>
    <dbReference type="NCBI Taxonomy" id="28930"/>
    <lineage>
        <taxon>Eukaryota</taxon>
        <taxon>Viridiplantae</taxon>
        <taxon>Streptophyta</taxon>
        <taxon>Embryophyta</taxon>
        <taxon>Tracheophyta</taxon>
        <taxon>Spermatophyta</taxon>
        <taxon>Magnoliopsida</taxon>
        <taxon>eudicotyledons</taxon>
        <taxon>Gunneridae</taxon>
        <taxon>Pentapetalae</taxon>
        <taxon>rosids</taxon>
        <taxon>fabids</taxon>
        <taxon>Fagales</taxon>
        <taxon>Fagaceae</taxon>
        <taxon>Fagus</taxon>
    </lineage>
</organism>
<dbReference type="AlphaFoldDB" id="A0A2N9IXM0"/>
<evidence type="ECO:0000256" key="1">
    <source>
        <dbReference type="SAM" id="MobiDB-lite"/>
    </source>
</evidence>
<reference evidence="2" key="1">
    <citation type="submission" date="2018-02" db="EMBL/GenBank/DDBJ databases">
        <authorList>
            <person name="Cohen D.B."/>
            <person name="Kent A.D."/>
        </authorList>
    </citation>
    <scope>NUCLEOTIDE SEQUENCE</scope>
</reference>
<evidence type="ECO:0000313" key="2">
    <source>
        <dbReference type="EMBL" id="SPD29010.1"/>
    </source>
</evidence>
<gene>
    <name evidence="2" type="ORF">FSB_LOCUS56892</name>
</gene>
<proteinExistence type="predicted"/>
<sequence length="234" mass="23100">MGLFSGFAVDVRAQWIRDFFYGNGSWRSKAWWSRSDSVWVSVGCRVGCGGLGEASGGSSGGGFLVDLEDLLGCAFSLQFEEMSDCENLEGRFMGGGGGHGGGGEGHGGGGAADGAGSHQDGNGAITKGRIIPAAHGNARPHNSGGGGGHGGGGHGGSGHGGGGEGHGGSGAADGAGSHQDGNGAITKGRIIPAAHGNARPHNSNASNLSDSWFSSIMCLSLSFFLLYVSSSSCS</sequence>